<dbReference type="EMBL" id="KB445573">
    <property type="protein sequence ID" value="EMD93295.1"/>
    <property type="molecule type" value="Genomic_DNA"/>
</dbReference>
<feature type="compositionally biased region" description="Low complexity" evidence="1">
    <location>
        <begin position="414"/>
        <end position="428"/>
    </location>
</feature>
<dbReference type="AlphaFoldDB" id="M2T6T7"/>
<protein>
    <submittedName>
        <fullName evidence="2">Uncharacterized protein</fullName>
    </submittedName>
</protein>
<name>M2T6T7_COCH5</name>
<dbReference type="Proteomes" id="UP000016936">
    <property type="component" value="Unassembled WGS sequence"/>
</dbReference>
<feature type="compositionally biased region" description="Polar residues" evidence="1">
    <location>
        <begin position="663"/>
        <end position="675"/>
    </location>
</feature>
<evidence type="ECO:0000313" key="2">
    <source>
        <dbReference type="EMBL" id="EMD93295.1"/>
    </source>
</evidence>
<dbReference type="OMA" id="HPIIATM"/>
<dbReference type="OrthoDB" id="5404323at2759"/>
<keyword evidence="3" id="KW-1185">Reference proteome</keyword>
<gene>
    <name evidence="2" type="ORF">COCHEDRAFT_1192656</name>
</gene>
<evidence type="ECO:0000313" key="3">
    <source>
        <dbReference type="Proteomes" id="UP000016936"/>
    </source>
</evidence>
<feature type="compositionally biased region" description="Low complexity" evidence="1">
    <location>
        <begin position="152"/>
        <end position="172"/>
    </location>
</feature>
<reference evidence="2 3" key="1">
    <citation type="journal article" date="2012" name="PLoS Pathog.">
        <title>Diverse lifestyles and strategies of plant pathogenesis encoded in the genomes of eighteen Dothideomycetes fungi.</title>
        <authorList>
            <person name="Ohm R.A."/>
            <person name="Feau N."/>
            <person name="Henrissat B."/>
            <person name="Schoch C.L."/>
            <person name="Horwitz B.A."/>
            <person name="Barry K.W."/>
            <person name="Condon B.J."/>
            <person name="Copeland A.C."/>
            <person name="Dhillon B."/>
            <person name="Glaser F."/>
            <person name="Hesse C.N."/>
            <person name="Kosti I."/>
            <person name="LaButti K."/>
            <person name="Lindquist E.A."/>
            <person name="Lucas S."/>
            <person name="Salamov A.A."/>
            <person name="Bradshaw R.E."/>
            <person name="Ciuffetti L."/>
            <person name="Hamelin R.C."/>
            <person name="Kema G.H.J."/>
            <person name="Lawrence C."/>
            <person name="Scott J.A."/>
            <person name="Spatafora J.W."/>
            <person name="Turgeon B.G."/>
            <person name="de Wit P.J.G.M."/>
            <person name="Zhong S."/>
            <person name="Goodwin S.B."/>
            <person name="Grigoriev I.V."/>
        </authorList>
    </citation>
    <scope>NUCLEOTIDE SEQUENCE [LARGE SCALE GENOMIC DNA]</scope>
    <source>
        <strain evidence="3">C5 / ATCC 48332 / race O</strain>
    </source>
</reference>
<feature type="region of interest" description="Disordered" evidence="1">
    <location>
        <begin position="402"/>
        <end position="428"/>
    </location>
</feature>
<feature type="region of interest" description="Disordered" evidence="1">
    <location>
        <begin position="147"/>
        <end position="204"/>
    </location>
</feature>
<sequence length="755" mass="82055">MLAAVGAGRRSRQLYRSSTRRIARMDACAWQGVWMEASIVAGEPITPAPLLAESGPDMARVVVSNWERACASGRSTVGMTGVAACLCLPLVPLPCITPSSCSLWLHASSLCPVAGAMLMDMLAANPTTTATPNASFLHKPLSLLGSVLRGQTPSPDMSTTATTTTTTHNTPPVDNSSSRPASAGSDTTADKVKKSSRRSKTSYNIARPINTRSKRHVHLQLHQVIASQRPKPAYDVVPFFLLPQRSTRRLAHLFNTRERLGPNDLLVVKAGAYTSQDEQEKSRHDDWASRDVVGVLSTRKCDNGLTETTDICISDGFSRWSVADMPNGGYEFTSTGEHAVALKARWVLKPAHTRRTSASTFTAPAPEDKKFTFSTISSDSRRHPIIATMTRSRIDVMDTYTIPSATSPPTPNVSSYTQSPSTPPSIDSDSFADALAEKLPIETSEALRNLILVSGVWLASREFASDGSNVATIPALARSNSVRQAAHRACSMSMLEGPRSPSPASTVEEKRCSFPRMLKASIEGLSHAHADAPPSPASTKTAVKASPVVTTRARRANSTGTAIHSITGSARKRYGLAFEDEALVESTEERQMKRSIELLRIRELQLPSPTERPSVETSRPSLNQPPSPIVIPPSPGEPASPAPLLDSPLLSPPLPDTKRPRKTQSTYAPITTTGMWDSGVVDGPGLKKRPTSMFVMNEKKRKQEKKGERSKSKDSKTRKGEQSSDHGMGVKRKSDWYVYKIKLRLKDMFHHKERA</sequence>
<feature type="region of interest" description="Disordered" evidence="1">
    <location>
        <begin position="527"/>
        <end position="547"/>
    </location>
</feature>
<organism evidence="2 3">
    <name type="scientific">Cochliobolus heterostrophus (strain C5 / ATCC 48332 / race O)</name>
    <name type="common">Southern corn leaf blight fungus</name>
    <name type="synonym">Bipolaris maydis</name>
    <dbReference type="NCBI Taxonomy" id="701091"/>
    <lineage>
        <taxon>Eukaryota</taxon>
        <taxon>Fungi</taxon>
        <taxon>Dikarya</taxon>
        <taxon>Ascomycota</taxon>
        <taxon>Pezizomycotina</taxon>
        <taxon>Dothideomycetes</taxon>
        <taxon>Pleosporomycetidae</taxon>
        <taxon>Pleosporales</taxon>
        <taxon>Pleosporineae</taxon>
        <taxon>Pleosporaceae</taxon>
        <taxon>Bipolaris</taxon>
    </lineage>
</organism>
<feature type="compositionally biased region" description="Pro residues" evidence="1">
    <location>
        <begin position="623"/>
        <end position="641"/>
    </location>
</feature>
<reference evidence="3" key="2">
    <citation type="journal article" date="2013" name="PLoS Genet.">
        <title>Comparative genome structure, secondary metabolite, and effector coding capacity across Cochliobolus pathogens.</title>
        <authorList>
            <person name="Condon B.J."/>
            <person name="Leng Y."/>
            <person name="Wu D."/>
            <person name="Bushley K.E."/>
            <person name="Ohm R.A."/>
            <person name="Otillar R."/>
            <person name="Martin J."/>
            <person name="Schackwitz W."/>
            <person name="Grimwood J."/>
            <person name="MohdZainudin N."/>
            <person name="Xue C."/>
            <person name="Wang R."/>
            <person name="Manning V.A."/>
            <person name="Dhillon B."/>
            <person name="Tu Z.J."/>
            <person name="Steffenson B.J."/>
            <person name="Salamov A."/>
            <person name="Sun H."/>
            <person name="Lowry S."/>
            <person name="LaButti K."/>
            <person name="Han J."/>
            <person name="Copeland A."/>
            <person name="Lindquist E."/>
            <person name="Barry K."/>
            <person name="Schmutz J."/>
            <person name="Baker S.E."/>
            <person name="Ciuffetti L.M."/>
            <person name="Grigoriev I.V."/>
            <person name="Zhong S."/>
            <person name="Turgeon B.G."/>
        </authorList>
    </citation>
    <scope>NUCLEOTIDE SEQUENCE [LARGE SCALE GENOMIC DNA]</scope>
    <source>
        <strain evidence="3">C5 / ATCC 48332 / race O</strain>
    </source>
</reference>
<feature type="compositionally biased region" description="Polar residues" evidence="1">
    <location>
        <begin position="173"/>
        <end position="187"/>
    </location>
</feature>
<dbReference type="HOGENOM" id="CLU_429578_0_0_1"/>
<dbReference type="eggNOG" id="ENOG502RZFD">
    <property type="taxonomic scope" value="Eukaryota"/>
</dbReference>
<feature type="region of interest" description="Disordered" evidence="1">
    <location>
        <begin position="607"/>
        <end position="731"/>
    </location>
</feature>
<feature type="compositionally biased region" description="Basic and acidic residues" evidence="1">
    <location>
        <begin position="705"/>
        <end position="724"/>
    </location>
</feature>
<evidence type="ECO:0000256" key="1">
    <source>
        <dbReference type="SAM" id="MobiDB-lite"/>
    </source>
</evidence>
<proteinExistence type="predicted"/>
<accession>M2T6T7</accession>